<accession>A0A1Y1JPY8</accession>
<feature type="region of interest" description="Disordered" evidence="2">
    <location>
        <begin position="426"/>
        <end position="454"/>
    </location>
</feature>
<dbReference type="OMA" id="LYIVDDQ"/>
<dbReference type="GeneID" id="39750304"/>
<reference evidence="4" key="1">
    <citation type="submission" date="2017-04" db="EMBL/GenBank/DDBJ databases">
        <title>Plasmodium gonderi genome.</title>
        <authorList>
            <person name="Arisue N."/>
            <person name="Honma H."/>
            <person name="Kawai S."/>
            <person name="Tougan T."/>
            <person name="Tanabe K."/>
            <person name="Horii T."/>
        </authorList>
    </citation>
    <scope>NUCLEOTIDE SEQUENCE [LARGE SCALE GENOMIC DNA]</scope>
    <source>
        <strain evidence="4">ATCC 30045</strain>
    </source>
</reference>
<dbReference type="OrthoDB" id="378626at2759"/>
<dbReference type="Proteomes" id="UP000195521">
    <property type="component" value="Unassembled WGS sequence"/>
</dbReference>
<protein>
    <submittedName>
        <fullName evidence="3">Uncharacterized protein</fullName>
    </submittedName>
</protein>
<evidence type="ECO:0000313" key="4">
    <source>
        <dbReference type="Proteomes" id="UP000195521"/>
    </source>
</evidence>
<feature type="compositionally biased region" description="Low complexity" evidence="2">
    <location>
        <begin position="242"/>
        <end position="251"/>
    </location>
</feature>
<feature type="coiled-coil region" evidence="1">
    <location>
        <begin position="460"/>
        <end position="487"/>
    </location>
</feature>
<sequence length="503" mass="59281">MYKDSENNNVEKKGQEKDEKVIIRVKRKIDDTTIPSIYMKKSNKRICNGIFYKHIDTVAPEVDIDKKNFECVKLFLKHEQCNSSSTTVTINDVFSFVEKKRKFRSFKCYEKDLKDTINNLKRYKIVNQNIQYIDLDKEKKGIYKIIDVDLLHECEYDNIEASQNNELKKELVQEQTKEEDRHRNIEQEQEFEYDLYVIDDQKLQTNDYMDYLYNIKNNNIDPSEVIVLEDVYGNNSNEYDSKSFSSSSSSSDCDTLKEMSDYPDESSSSELMNNDSIDDGNDHDSMSSDCDDRSVRSARSVRSVRSDRSVRSVRSVRSDNLYEINLEIDSCANSLHSDNYQETYENDYHHENSMDMGSHENKMDSDYYHENLINQFSNYSDEDSLGVYLKNGGCDENMFDNKRSNYINNWGSYIKGKNITHSYNDNGAHNRCNNNGKQKSSPSKKREKKTHMHKEKMNSLIFEEKIKNELEKRLKKKNENMVNITLSDKLKILEQMEKEYYDK</sequence>
<feature type="compositionally biased region" description="Polar residues" evidence="2">
    <location>
        <begin position="426"/>
        <end position="441"/>
    </location>
</feature>
<dbReference type="EMBL" id="BDQF01000015">
    <property type="protein sequence ID" value="GAW83558.1"/>
    <property type="molecule type" value="Genomic_DNA"/>
</dbReference>
<gene>
    <name evidence="3" type="ORF">PGO_143560</name>
</gene>
<proteinExistence type="predicted"/>
<dbReference type="AlphaFoldDB" id="A0A1Y1JPY8"/>
<feature type="region of interest" description="Disordered" evidence="2">
    <location>
        <begin position="237"/>
        <end position="312"/>
    </location>
</feature>
<evidence type="ECO:0000256" key="1">
    <source>
        <dbReference type="SAM" id="Coils"/>
    </source>
</evidence>
<dbReference type="RefSeq" id="XP_028546147.1">
    <property type="nucleotide sequence ID" value="XM_028690346.1"/>
</dbReference>
<feature type="compositionally biased region" description="Basic and acidic residues" evidence="2">
    <location>
        <begin position="280"/>
        <end position="295"/>
    </location>
</feature>
<organism evidence="3 4">
    <name type="scientific">Plasmodium gonderi</name>
    <dbReference type="NCBI Taxonomy" id="77519"/>
    <lineage>
        <taxon>Eukaryota</taxon>
        <taxon>Sar</taxon>
        <taxon>Alveolata</taxon>
        <taxon>Apicomplexa</taxon>
        <taxon>Aconoidasida</taxon>
        <taxon>Haemosporida</taxon>
        <taxon>Plasmodiidae</taxon>
        <taxon>Plasmodium</taxon>
        <taxon>Plasmodium (Plasmodium)</taxon>
    </lineage>
</organism>
<feature type="compositionally biased region" description="Polar residues" evidence="2">
    <location>
        <begin position="265"/>
        <end position="275"/>
    </location>
</feature>
<feature type="compositionally biased region" description="Basic residues" evidence="2">
    <location>
        <begin position="442"/>
        <end position="454"/>
    </location>
</feature>
<keyword evidence="1" id="KW-0175">Coiled coil</keyword>
<name>A0A1Y1JPY8_PLAGO</name>
<comment type="caution">
    <text evidence="3">The sequence shown here is derived from an EMBL/GenBank/DDBJ whole genome shotgun (WGS) entry which is preliminary data.</text>
</comment>
<keyword evidence="4" id="KW-1185">Reference proteome</keyword>
<evidence type="ECO:0000256" key="2">
    <source>
        <dbReference type="SAM" id="MobiDB-lite"/>
    </source>
</evidence>
<evidence type="ECO:0000313" key="3">
    <source>
        <dbReference type="EMBL" id="GAW83558.1"/>
    </source>
</evidence>